<gene>
    <name evidence="2" type="ORF">HPP92_001983</name>
</gene>
<proteinExistence type="predicted"/>
<sequence>MRHRQGVTVESSWSVAGGWLPGHYIDDVVRDLSRCLVNGFDGPRTRNGSVGVSPVTKERNFGILAALPEEEKKDPLSSGSHRSRLLLLASTSPSSSSSSSSARLIPATQRPRPASRYQYLEEDLSPIGATYACKAESVKKSDGVGEDNEQ</sequence>
<accession>A0A835S4F6</accession>
<comment type="caution">
    <text evidence="2">The sequence shown here is derived from an EMBL/GenBank/DDBJ whole genome shotgun (WGS) entry which is preliminary data.</text>
</comment>
<evidence type="ECO:0000256" key="1">
    <source>
        <dbReference type="SAM" id="MobiDB-lite"/>
    </source>
</evidence>
<dbReference type="Proteomes" id="UP000636800">
    <property type="component" value="Chromosome 1"/>
</dbReference>
<keyword evidence="3" id="KW-1185">Reference proteome</keyword>
<protein>
    <submittedName>
        <fullName evidence="2">Uncharacterized protein</fullName>
    </submittedName>
</protein>
<name>A0A835S4F6_VANPL</name>
<organism evidence="2 3">
    <name type="scientific">Vanilla planifolia</name>
    <name type="common">Vanilla</name>
    <dbReference type="NCBI Taxonomy" id="51239"/>
    <lineage>
        <taxon>Eukaryota</taxon>
        <taxon>Viridiplantae</taxon>
        <taxon>Streptophyta</taxon>
        <taxon>Embryophyta</taxon>
        <taxon>Tracheophyta</taxon>
        <taxon>Spermatophyta</taxon>
        <taxon>Magnoliopsida</taxon>
        <taxon>Liliopsida</taxon>
        <taxon>Asparagales</taxon>
        <taxon>Orchidaceae</taxon>
        <taxon>Vanilloideae</taxon>
        <taxon>Vanilleae</taxon>
        <taxon>Vanilla</taxon>
    </lineage>
</organism>
<feature type="compositionally biased region" description="Low complexity" evidence="1">
    <location>
        <begin position="76"/>
        <end position="107"/>
    </location>
</feature>
<evidence type="ECO:0000313" key="3">
    <source>
        <dbReference type="Proteomes" id="UP000636800"/>
    </source>
</evidence>
<dbReference type="EMBL" id="JADCNL010000001">
    <property type="protein sequence ID" value="KAG0497292.1"/>
    <property type="molecule type" value="Genomic_DNA"/>
</dbReference>
<feature type="region of interest" description="Disordered" evidence="1">
    <location>
        <begin position="67"/>
        <end position="120"/>
    </location>
</feature>
<evidence type="ECO:0000313" key="2">
    <source>
        <dbReference type="EMBL" id="KAG0497292.1"/>
    </source>
</evidence>
<dbReference type="AlphaFoldDB" id="A0A835S4F6"/>
<reference evidence="2 3" key="1">
    <citation type="journal article" date="2020" name="Nat. Food">
        <title>A phased Vanilla planifolia genome enables genetic improvement of flavour and production.</title>
        <authorList>
            <person name="Hasing T."/>
            <person name="Tang H."/>
            <person name="Brym M."/>
            <person name="Khazi F."/>
            <person name="Huang T."/>
            <person name="Chambers A.H."/>
        </authorList>
    </citation>
    <scope>NUCLEOTIDE SEQUENCE [LARGE SCALE GENOMIC DNA]</scope>
    <source>
        <tissue evidence="2">Leaf</tissue>
    </source>
</reference>